<comment type="similarity">
    <text evidence="1">Belongs to the 5'-nucleotidase family.</text>
</comment>
<keyword evidence="1" id="KW-0732">Signal</keyword>
<dbReference type="EMBL" id="CP121208">
    <property type="protein sequence ID" value="WFM83494.1"/>
    <property type="molecule type" value="Genomic_DNA"/>
</dbReference>
<dbReference type="InterPro" id="IPR036907">
    <property type="entry name" value="5'-Nucleotdase_C_sf"/>
</dbReference>
<feature type="signal peptide" evidence="1">
    <location>
        <begin position="1"/>
        <end position="31"/>
    </location>
</feature>
<dbReference type="InterPro" id="IPR006179">
    <property type="entry name" value="5_nucleotidase/apyrase"/>
</dbReference>
<feature type="transmembrane region" description="Helical" evidence="3">
    <location>
        <begin position="573"/>
        <end position="591"/>
    </location>
</feature>
<keyword evidence="3" id="KW-1133">Transmembrane helix</keyword>
<dbReference type="InterPro" id="IPR029052">
    <property type="entry name" value="Metallo-depent_PP-like"/>
</dbReference>
<gene>
    <name evidence="5" type="ORF">P7079_00495</name>
</gene>
<feature type="domain" description="5'-Nucleotidase C-terminal" evidence="4">
    <location>
        <begin position="336"/>
        <end position="474"/>
    </location>
</feature>
<evidence type="ECO:0000313" key="6">
    <source>
        <dbReference type="Proteomes" id="UP001215216"/>
    </source>
</evidence>
<dbReference type="InterPro" id="IPR008334">
    <property type="entry name" value="5'-Nucleotdase_C"/>
</dbReference>
<keyword evidence="3" id="KW-0472">Membrane</keyword>
<dbReference type="Proteomes" id="UP001215216">
    <property type="component" value="Chromosome"/>
</dbReference>
<keyword evidence="3" id="KW-0812">Transmembrane</keyword>
<dbReference type="PRINTS" id="PR01607">
    <property type="entry name" value="APYRASEFAMLY"/>
</dbReference>
<feature type="compositionally biased region" description="Polar residues" evidence="2">
    <location>
        <begin position="550"/>
        <end position="563"/>
    </location>
</feature>
<evidence type="ECO:0000256" key="1">
    <source>
        <dbReference type="RuleBase" id="RU362119"/>
    </source>
</evidence>
<dbReference type="RefSeq" id="WP_278012889.1">
    <property type="nucleotide sequence ID" value="NZ_CP121208.1"/>
</dbReference>
<sequence>MINQLLRNSVIKISAAVSGAMALSLPLPASAQPSEHTVRVEPTQASIVFFQDGHDIAPVKQGTKTDPEYHGGIARLATVLAQQKARGVPTDVAFGGDLGGGTLFGAVFHGTAMVEAFNQLGVDIAGFGQHDFDYGLATTRANIAASTFPWVSSNLSVGGKPLNGAQNIAVVRKVGGVKIGYLGLTLGMETTTAGKDIAQADYVEAAKAALPALKDADVIVALAQFPRAEDAMRLLREVPQINVVLREENSFAQEGNDITMLPDGRFAVAPEGNYGSLARINFAQTEQGRWVATHEEIQVNGSVGEEPAALALEKKYQTELEKKLATKVACSDTALEKPRALGAVAAEAFRQVAGAQIGWLNAGGMRADLAAGPLTLKDILAVFPYDNKVMKIQVTGAQLRQALEQGADSSPNGDGGGYPILAGARFSYDSGAAPGTKISDLTFADGTPIKDTQVLTLGLTNYVVGGGNNVTAFASAQVILDAGFIGSDFDALVVRLTKTSQCAAGQPEKHEQFAETGQSEKKKQKTNSTTQATGKLTPSASDSDSTSALAQGTNTQKKGSTETTGLAFTGTNIVWTGAVGVVVLVVGVLLARRRRQ</sequence>
<evidence type="ECO:0000256" key="2">
    <source>
        <dbReference type="SAM" id="MobiDB-lite"/>
    </source>
</evidence>
<keyword evidence="6" id="KW-1185">Reference proteome</keyword>
<name>A0ABY8FYC0_9ACTO</name>
<dbReference type="Gene3D" id="3.90.780.10">
    <property type="entry name" value="5'-Nucleotidase, C-terminal domain"/>
    <property type="match status" value="1"/>
</dbReference>
<evidence type="ECO:0000313" key="5">
    <source>
        <dbReference type="EMBL" id="WFM83494.1"/>
    </source>
</evidence>
<feature type="compositionally biased region" description="Low complexity" evidence="2">
    <location>
        <begin position="536"/>
        <end position="549"/>
    </location>
</feature>
<organism evidence="5 6">
    <name type="scientific">Arcanobacterium canis</name>
    <dbReference type="NCBI Taxonomy" id="999183"/>
    <lineage>
        <taxon>Bacteria</taxon>
        <taxon>Bacillati</taxon>
        <taxon>Actinomycetota</taxon>
        <taxon>Actinomycetes</taxon>
        <taxon>Actinomycetales</taxon>
        <taxon>Actinomycetaceae</taxon>
        <taxon>Arcanobacterium</taxon>
    </lineage>
</organism>
<proteinExistence type="inferred from homology"/>
<keyword evidence="1" id="KW-0378">Hydrolase</keyword>
<dbReference type="SUPFAM" id="SSF55816">
    <property type="entry name" value="5'-nucleotidase (syn. UDP-sugar hydrolase), C-terminal domain"/>
    <property type="match status" value="1"/>
</dbReference>
<dbReference type="PANTHER" id="PTHR11575">
    <property type="entry name" value="5'-NUCLEOTIDASE-RELATED"/>
    <property type="match status" value="1"/>
</dbReference>
<feature type="region of interest" description="Disordered" evidence="2">
    <location>
        <begin position="504"/>
        <end position="563"/>
    </location>
</feature>
<reference evidence="5 6" key="1">
    <citation type="submission" date="2023-03" db="EMBL/GenBank/DDBJ databases">
        <title>Complete genome of Arcanobacterium canis strain DSM 25104 isolated in 2010 from a canine otitis externa in Germany.</title>
        <authorList>
            <person name="Borowiak M."/>
            <person name="Kreitlow A."/>
            <person name="Malorny B."/>
            <person name="Laemmler C."/>
            <person name="Prenger-Berninghoff E."/>
            <person name="Ploetz M."/>
            <person name="Abdulmawjood A."/>
        </authorList>
    </citation>
    <scope>NUCLEOTIDE SEQUENCE [LARGE SCALE GENOMIC DNA]</scope>
    <source>
        <strain evidence="5 6">DSM 25104</strain>
    </source>
</reference>
<keyword evidence="1" id="KW-0547">Nucleotide-binding</keyword>
<evidence type="ECO:0000256" key="3">
    <source>
        <dbReference type="SAM" id="Phobius"/>
    </source>
</evidence>
<feature type="compositionally biased region" description="Basic and acidic residues" evidence="2">
    <location>
        <begin position="507"/>
        <end position="521"/>
    </location>
</feature>
<accession>A0ABY8FYC0</accession>
<dbReference type="SUPFAM" id="SSF56300">
    <property type="entry name" value="Metallo-dependent phosphatases"/>
    <property type="match status" value="1"/>
</dbReference>
<protein>
    <submittedName>
        <fullName evidence="5">5'-nucleotidase C-terminal domain-containing protein</fullName>
    </submittedName>
</protein>
<dbReference type="Gene3D" id="3.60.21.10">
    <property type="match status" value="1"/>
</dbReference>
<evidence type="ECO:0000259" key="4">
    <source>
        <dbReference type="Pfam" id="PF02872"/>
    </source>
</evidence>
<feature type="chain" id="PRO_5045004369" evidence="1">
    <location>
        <begin position="32"/>
        <end position="596"/>
    </location>
</feature>
<dbReference type="Pfam" id="PF02872">
    <property type="entry name" value="5_nucleotid_C"/>
    <property type="match status" value="1"/>
</dbReference>
<dbReference type="PANTHER" id="PTHR11575:SF24">
    <property type="entry name" value="5'-NUCLEOTIDASE"/>
    <property type="match status" value="1"/>
</dbReference>